<dbReference type="RefSeq" id="WP_289216266.1">
    <property type="nucleotide sequence ID" value="NZ_JAPVRC010000005.1"/>
</dbReference>
<evidence type="ECO:0000256" key="1">
    <source>
        <dbReference type="ARBA" id="ARBA00000151"/>
    </source>
</evidence>
<protein>
    <recommendedName>
        <fullName evidence="7">Hydroxymethylpyrimidine/phosphomethylpyrimidine kinase</fullName>
        <ecNumber evidence="5">2.7.1.49</ecNumber>
        <ecNumber evidence="6">2.7.4.7</ecNumber>
    </recommendedName>
    <alternativeName>
        <fullName evidence="10">Hydroxymethylpyrimidine kinase</fullName>
    </alternativeName>
    <alternativeName>
        <fullName evidence="11">Hydroxymethylpyrimidine phosphate kinase</fullName>
    </alternativeName>
</protein>
<evidence type="ECO:0000256" key="11">
    <source>
        <dbReference type="ARBA" id="ARBA00043176"/>
    </source>
</evidence>
<dbReference type="InterPro" id="IPR029056">
    <property type="entry name" value="Ribokinase-like"/>
</dbReference>
<dbReference type="GO" id="GO:0008902">
    <property type="term" value="F:hydroxymethylpyrimidine kinase activity"/>
    <property type="evidence" value="ECO:0007669"/>
    <property type="project" value="UniProtKB-EC"/>
</dbReference>
<keyword evidence="8" id="KW-0784">Thiamine biosynthesis</keyword>
<name>A0ABW2K035_9BACI</name>
<evidence type="ECO:0000313" key="13">
    <source>
        <dbReference type="EMBL" id="MFC7319525.1"/>
    </source>
</evidence>
<gene>
    <name evidence="13" type="primary">thiD</name>
    <name evidence="13" type="ORF">ACFQMN_01330</name>
</gene>
<comment type="pathway">
    <text evidence="3">Cofactor biosynthesis; thiamine diphosphate biosynthesis; 4-amino-2-methyl-5-diphosphomethylpyrimidine from 5-amino-1-(5-phospho-D-ribosyl)imidazole: step 3/3.</text>
</comment>
<dbReference type="PANTHER" id="PTHR20858">
    <property type="entry name" value="PHOSPHOMETHYLPYRIMIDINE KINASE"/>
    <property type="match status" value="1"/>
</dbReference>
<keyword evidence="13" id="KW-0418">Kinase</keyword>
<dbReference type="PANTHER" id="PTHR20858:SF17">
    <property type="entry name" value="HYDROXYMETHYLPYRIMIDINE_PHOSPHOMETHYLPYRIMIDINE KINASE THI20-RELATED"/>
    <property type="match status" value="1"/>
</dbReference>
<evidence type="ECO:0000256" key="3">
    <source>
        <dbReference type="ARBA" id="ARBA00004769"/>
    </source>
</evidence>
<reference evidence="14" key="1">
    <citation type="journal article" date="2019" name="Int. J. Syst. Evol. Microbiol.">
        <title>The Global Catalogue of Microorganisms (GCM) 10K type strain sequencing project: providing services to taxonomists for standard genome sequencing and annotation.</title>
        <authorList>
            <consortium name="The Broad Institute Genomics Platform"/>
            <consortium name="The Broad Institute Genome Sequencing Center for Infectious Disease"/>
            <person name="Wu L."/>
            <person name="Ma J."/>
        </authorList>
    </citation>
    <scope>NUCLEOTIDE SEQUENCE [LARGE SCALE GENOMIC DNA]</scope>
    <source>
        <strain evidence="14">CCUG 73951</strain>
    </source>
</reference>
<dbReference type="InterPro" id="IPR004399">
    <property type="entry name" value="HMP/HMP-P_kinase_dom"/>
</dbReference>
<dbReference type="SUPFAM" id="SSF53613">
    <property type="entry name" value="Ribokinase-like"/>
    <property type="match status" value="1"/>
</dbReference>
<dbReference type="Pfam" id="PF08543">
    <property type="entry name" value="Phos_pyr_kin"/>
    <property type="match status" value="1"/>
</dbReference>
<comment type="caution">
    <text evidence="13">The sequence shown here is derived from an EMBL/GenBank/DDBJ whole genome shotgun (WGS) entry which is preliminary data.</text>
</comment>
<evidence type="ECO:0000256" key="6">
    <source>
        <dbReference type="ARBA" id="ARBA00012963"/>
    </source>
</evidence>
<evidence type="ECO:0000256" key="8">
    <source>
        <dbReference type="ARBA" id="ARBA00022977"/>
    </source>
</evidence>
<accession>A0ABW2K035</accession>
<evidence type="ECO:0000256" key="7">
    <source>
        <dbReference type="ARBA" id="ARBA00019161"/>
    </source>
</evidence>
<comment type="pathway">
    <text evidence="9">Cofactor biosynthesis; thiamine diphosphate biosynthesis; 4-amino-2-methyl-5-diphosphomethylpyrimidine from 5-amino-1-(5-phospho-D-ribosyl)imidazole: step 2/3.</text>
</comment>
<evidence type="ECO:0000259" key="12">
    <source>
        <dbReference type="Pfam" id="PF08543"/>
    </source>
</evidence>
<dbReference type="CDD" id="cd01169">
    <property type="entry name" value="HMPP_kinase"/>
    <property type="match status" value="1"/>
</dbReference>
<comment type="similarity">
    <text evidence="4">Belongs to the ThiD family.</text>
</comment>
<evidence type="ECO:0000313" key="14">
    <source>
        <dbReference type="Proteomes" id="UP001596494"/>
    </source>
</evidence>
<evidence type="ECO:0000256" key="2">
    <source>
        <dbReference type="ARBA" id="ARBA00000565"/>
    </source>
</evidence>
<evidence type="ECO:0000256" key="4">
    <source>
        <dbReference type="ARBA" id="ARBA00009879"/>
    </source>
</evidence>
<dbReference type="Proteomes" id="UP001596494">
    <property type="component" value="Unassembled WGS sequence"/>
</dbReference>
<comment type="catalytic activity">
    <reaction evidence="1">
        <text>4-amino-5-hydroxymethyl-2-methylpyrimidine + ATP = 4-amino-2-methyl-5-(phosphooxymethyl)pyrimidine + ADP + H(+)</text>
        <dbReference type="Rhea" id="RHEA:23096"/>
        <dbReference type="ChEBI" id="CHEBI:15378"/>
        <dbReference type="ChEBI" id="CHEBI:16892"/>
        <dbReference type="ChEBI" id="CHEBI:30616"/>
        <dbReference type="ChEBI" id="CHEBI:58354"/>
        <dbReference type="ChEBI" id="CHEBI:456216"/>
        <dbReference type="EC" id="2.7.1.49"/>
    </reaction>
</comment>
<evidence type="ECO:0000256" key="10">
    <source>
        <dbReference type="ARBA" id="ARBA00042102"/>
    </source>
</evidence>
<comment type="catalytic activity">
    <reaction evidence="2">
        <text>4-amino-2-methyl-5-(phosphooxymethyl)pyrimidine + ATP = 4-amino-2-methyl-5-(diphosphooxymethyl)pyrimidine + ADP</text>
        <dbReference type="Rhea" id="RHEA:19893"/>
        <dbReference type="ChEBI" id="CHEBI:30616"/>
        <dbReference type="ChEBI" id="CHEBI:57841"/>
        <dbReference type="ChEBI" id="CHEBI:58354"/>
        <dbReference type="ChEBI" id="CHEBI:456216"/>
        <dbReference type="EC" id="2.7.4.7"/>
    </reaction>
</comment>
<dbReference type="EMBL" id="JBHTBY010000001">
    <property type="protein sequence ID" value="MFC7319525.1"/>
    <property type="molecule type" value="Genomic_DNA"/>
</dbReference>
<organism evidence="13 14">
    <name type="scientific">Halobacillus campisalis</name>
    <dbReference type="NCBI Taxonomy" id="435909"/>
    <lineage>
        <taxon>Bacteria</taxon>
        <taxon>Bacillati</taxon>
        <taxon>Bacillota</taxon>
        <taxon>Bacilli</taxon>
        <taxon>Bacillales</taxon>
        <taxon>Bacillaceae</taxon>
        <taxon>Halobacillus</taxon>
    </lineage>
</organism>
<dbReference type="NCBIfam" id="TIGR00097">
    <property type="entry name" value="HMP-P_kinase"/>
    <property type="match status" value="1"/>
</dbReference>
<dbReference type="EC" id="2.7.1.49" evidence="5"/>
<evidence type="ECO:0000256" key="5">
    <source>
        <dbReference type="ARBA" id="ARBA00012135"/>
    </source>
</evidence>
<dbReference type="GO" id="GO:0008972">
    <property type="term" value="F:phosphomethylpyrimidine kinase activity"/>
    <property type="evidence" value="ECO:0007669"/>
    <property type="project" value="UniProtKB-EC"/>
</dbReference>
<keyword evidence="13" id="KW-0808">Transferase</keyword>
<dbReference type="EC" id="2.7.4.7" evidence="6"/>
<feature type="domain" description="Pyridoxamine kinase/Phosphomethylpyrimidine kinase" evidence="12">
    <location>
        <begin position="15"/>
        <end position="256"/>
    </location>
</feature>
<sequence length="270" mass="29071">MSIPRALTIAGSAAQGSAGIQADLKTFQELDIYGMSAVTAIVAGNSTTEQGIFTQPVEAVEAQIHASFEHVGPDAVKTGMLFTEDIIKRTSELLKSYEVKNIVVDPVMIGKMGSQLLQDEAIEALIKQLLPAAAIITPNLEEAARILKQPVPESPEQMERAARKLHNLGPKYVLIKGGSLKDHPAIDILFDGEEMTTLQSERVQTIHTSGAGCTYSAAITAELAKGKTMEEAVFKAKDFVTSAIQYALSFERGIGSTYHAAYRKHGKEAE</sequence>
<dbReference type="Gene3D" id="3.40.1190.20">
    <property type="match status" value="1"/>
</dbReference>
<proteinExistence type="inferred from homology"/>
<evidence type="ECO:0000256" key="9">
    <source>
        <dbReference type="ARBA" id="ARBA00037917"/>
    </source>
</evidence>
<dbReference type="InterPro" id="IPR013749">
    <property type="entry name" value="PM/HMP-P_kinase-1"/>
</dbReference>
<keyword evidence="14" id="KW-1185">Reference proteome</keyword>